<dbReference type="Pfam" id="PF13279">
    <property type="entry name" value="4HBT_2"/>
    <property type="match status" value="1"/>
</dbReference>
<dbReference type="InterPro" id="IPR029069">
    <property type="entry name" value="HotDog_dom_sf"/>
</dbReference>
<keyword evidence="2" id="KW-1185">Reference proteome</keyword>
<dbReference type="InterPro" id="IPR050563">
    <property type="entry name" value="4-hydroxybenzoyl-CoA_TE"/>
</dbReference>
<organism evidence="1 2">
    <name type="scientific">Leucobacter komagatae</name>
    <dbReference type="NCBI Taxonomy" id="55969"/>
    <lineage>
        <taxon>Bacteria</taxon>
        <taxon>Bacillati</taxon>
        <taxon>Actinomycetota</taxon>
        <taxon>Actinomycetes</taxon>
        <taxon>Micrococcales</taxon>
        <taxon>Microbacteriaceae</taxon>
        <taxon>Leucobacter</taxon>
    </lineage>
</organism>
<protein>
    <submittedName>
        <fullName evidence="1">Thioesterase</fullName>
    </submittedName>
</protein>
<dbReference type="PANTHER" id="PTHR31793">
    <property type="entry name" value="4-HYDROXYBENZOYL-COA THIOESTERASE FAMILY MEMBER"/>
    <property type="match status" value="1"/>
</dbReference>
<dbReference type="RefSeq" id="WP_042544194.1">
    <property type="nucleotide sequence ID" value="NZ_JXSQ01000011.1"/>
</dbReference>
<dbReference type="Proteomes" id="UP000032120">
    <property type="component" value="Unassembled WGS sequence"/>
</dbReference>
<dbReference type="GO" id="GO:0047617">
    <property type="term" value="F:fatty acyl-CoA hydrolase activity"/>
    <property type="evidence" value="ECO:0007669"/>
    <property type="project" value="TreeGrafter"/>
</dbReference>
<gene>
    <name evidence="1" type="ORF">SD72_09390</name>
</gene>
<evidence type="ECO:0000313" key="1">
    <source>
        <dbReference type="EMBL" id="KIP52429.1"/>
    </source>
</evidence>
<proteinExistence type="predicted"/>
<dbReference type="Gene3D" id="3.10.129.10">
    <property type="entry name" value="Hotdog Thioesterase"/>
    <property type="match status" value="1"/>
</dbReference>
<dbReference type="OrthoDB" id="9799036at2"/>
<sequence length="155" mass="17105">MARAHVELQLRWGDQDAYGHVNNVAYARLLEEARVRALWMGAAVEETGLERHFNAGGAGDQKMLVASQHIEYVRVLDYSVRPVVVEMWIGKLGGANLEIHCEILDGAAADRTVVARAITVAVMVDSVTMRPSRITDAARDAVAAWTDEPLRLRRG</sequence>
<dbReference type="SUPFAM" id="SSF54637">
    <property type="entry name" value="Thioesterase/thiol ester dehydrase-isomerase"/>
    <property type="match status" value="1"/>
</dbReference>
<name>A0A0D0ILG7_9MICO</name>
<accession>A0A0D0ILG7</accession>
<dbReference type="PANTHER" id="PTHR31793:SF24">
    <property type="entry name" value="LONG-CHAIN ACYL-COA THIOESTERASE FADM"/>
    <property type="match status" value="1"/>
</dbReference>
<reference evidence="1 2" key="1">
    <citation type="submission" date="2015-01" db="EMBL/GenBank/DDBJ databases">
        <title>Draft genome sequence of Leucobacter komagatae strain VKM ST2845.</title>
        <authorList>
            <person name="Karlyshev A.V."/>
            <person name="Kudryashova E.B."/>
        </authorList>
    </citation>
    <scope>NUCLEOTIDE SEQUENCE [LARGE SCALE GENOMIC DNA]</scope>
    <source>
        <strain evidence="1 2">VKM ST2845</strain>
    </source>
</reference>
<dbReference type="AlphaFoldDB" id="A0A0D0ILG7"/>
<comment type="caution">
    <text evidence="1">The sequence shown here is derived from an EMBL/GenBank/DDBJ whole genome shotgun (WGS) entry which is preliminary data.</text>
</comment>
<evidence type="ECO:0000313" key="2">
    <source>
        <dbReference type="Proteomes" id="UP000032120"/>
    </source>
</evidence>
<dbReference type="EMBL" id="JXSQ01000011">
    <property type="protein sequence ID" value="KIP52429.1"/>
    <property type="molecule type" value="Genomic_DNA"/>
</dbReference>
<dbReference type="CDD" id="cd00586">
    <property type="entry name" value="4HBT"/>
    <property type="match status" value="1"/>
</dbReference>